<dbReference type="PANTHER" id="PTHR14527:SF2">
    <property type="entry name" value="PROTEIN MIS12 HOMOLOG"/>
    <property type="match status" value="1"/>
</dbReference>
<dbReference type="InterPro" id="IPR008685">
    <property type="entry name" value="Centromere_Mis12"/>
</dbReference>
<evidence type="ECO:0000256" key="2">
    <source>
        <dbReference type="ARBA" id="ARBA00008643"/>
    </source>
</evidence>
<feature type="compositionally biased region" description="Basic and acidic residues" evidence="10">
    <location>
        <begin position="68"/>
        <end position="80"/>
    </location>
</feature>
<evidence type="ECO:0000256" key="1">
    <source>
        <dbReference type="ARBA" id="ARBA00004629"/>
    </source>
</evidence>
<evidence type="ECO:0000256" key="4">
    <source>
        <dbReference type="ARBA" id="ARBA00022618"/>
    </source>
</evidence>
<sequence>MADPARRSDALLTDHFTYTPLSLIDDIINAVNTIIYQALDAIEDGLLKIPAQHLGFASKPPPTDDDESHGGEKVEERAREEIEEGVHRLETLLESTVDKSFDKFEIYVLRNILTVEEDVGGWVRLGHYAGLELPLKENTPTPERIAQLRRRKHETAKLNALLKARQAGNARLVQEVKGLTSSSSRNEGDSAAVAAASSLAFLKGGGKGEQNLTTQAQFATSQLPALRELMGRLRPRAEKLRTGRGGMDVDVGSNAEERRRYIESGVRRVVDRSGVADSEAGLNLAMGEGRRNREDVEMLEGVVGTGIGATERRREEQGDEMEE</sequence>
<evidence type="ECO:0000256" key="5">
    <source>
        <dbReference type="ARBA" id="ARBA00022776"/>
    </source>
</evidence>
<dbReference type="Proteomes" id="UP001161017">
    <property type="component" value="Unassembled WGS sequence"/>
</dbReference>
<dbReference type="GO" id="GO:0000070">
    <property type="term" value="P:mitotic sister chromatid segregation"/>
    <property type="evidence" value="ECO:0007669"/>
    <property type="project" value="TreeGrafter"/>
</dbReference>
<keyword evidence="9" id="KW-0137">Centromere</keyword>
<protein>
    <recommendedName>
        <fullName evidence="13">Mis12 domain-containing protein</fullName>
    </recommendedName>
</protein>
<keyword evidence="8" id="KW-0131">Cell cycle</keyword>
<gene>
    <name evidence="11" type="ORF">OHK93_006951</name>
</gene>
<dbReference type="GO" id="GO:0051301">
    <property type="term" value="P:cell division"/>
    <property type="evidence" value="ECO:0007669"/>
    <property type="project" value="UniProtKB-KW"/>
</dbReference>
<evidence type="ECO:0000256" key="9">
    <source>
        <dbReference type="ARBA" id="ARBA00023328"/>
    </source>
</evidence>
<evidence type="ECO:0000256" key="8">
    <source>
        <dbReference type="ARBA" id="ARBA00023306"/>
    </source>
</evidence>
<feature type="region of interest" description="Disordered" evidence="10">
    <location>
        <begin position="57"/>
        <end position="80"/>
    </location>
</feature>
<dbReference type="GO" id="GO:0000444">
    <property type="term" value="C:MIS12/MIND type complex"/>
    <property type="evidence" value="ECO:0007669"/>
    <property type="project" value="TreeGrafter"/>
</dbReference>
<accession>A0AA43TV25</accession>
<keyword evidence="12" id="KW-1185">Reference proteome</keyword>
<keyword evidence="5" id="KW-0498">Mitosis</keyword>
<evidence type="ECO:0000313" key="11">
    <source>
        <dbReference type="EMBL" id="MDI1487680.1"/>
    </source>
</evidence>
<evidence type="ECO:0000256" key="10">
    <source>
        <dbReference type="SAM" id="MobiDB-lite"/>
    </source>
</evidence>
<evidence type="ECO:0000313" key="12">
    <source>
        <dbReference type="Proteomes" id="UP001161017"/>
    </source>
</evidence>
<comment type="caution">
    <text evidence="11">The sequence shown here is derived from an EMBL/GenBank/DDBJ whole genome shotgun (WGS) entry which is preliminary data.</text>
</comment>
<comment type="subcellular location">
    <subcellularLocation>
        <location evidence="1">Chromosome</location>
        <location evidence="1">Centromere</location>
        <location evidence="1">Kinetochore</location>
    </subcellularLocation>
</comment>
<dbReference type="PANTHER" id="PTHR14527">
    <property type="entry name" value="PROTEIN MIS12 HOMOLOG"/>
    <property type="match status" value="1"/>
</dbReference>
<proteinExistence type="inferred from homology"/>
<keyword evidence="6" id="KW-0995">Kinetochore</keyword>
<name>A0AA43TV25_9LECA</name>
<evidence type="ECO:0008006" key="13">
    <source>
        <dbReference type="Google" id="ProtNLM"/>
    </source>
</evidence>
<comment type="similarity">
    <text evidence="2">Belongs to the mis12 family.</text>
</comment>
<feature type="region of interest" description="Disordered" evidence="10">
    <location>
        <begin position="302"/>
        <end position="323"/>
    </location>
</feature>
<evidence type="ECO:0000256" key="3">
    <source>
        <dbReference type="ARBA" id="ARBA00022454"/>
    </source>
</evidence>
<evidence type="ECO:0000256" key="7">
    <source>
        <dbReference type="ARBA" id="ARBA00023054"/>
    </source>
</evidence>
<organism evidence="11 12">
    <name type="scientific">Ramalina farinacea</name>
    <dbReference type="NCBI Taxonomy" id="258253"/>
    <lineage>
        <taxon>Eukaryota</taxon>
        <taxon>Fungi</taxon>
        <taxon>Dikarya</taxon>
        <taxon>Ascomycota</taxon>
        <taxon>Pezizomycotina</taxon>
        <taxon>Lecanoromycetes</taxon>
        <taxon>OSLEUM clade</taxon>
        <taxon>Lecanoromycetidae</taxon>
        <taxon>Lecanorales</taxon>
        <taxon>Lecanorineae</taxon>
        <taxon>Ramalinaceae</taxon>
        <taxon>Ramalina</taxon>
    </lineage>
</organism>
<keyword evidence="3" id="KW-0158">Chromosome</keyword>
<dbReference type="AlphaFoldDB" id="A0AA43TV25"/>
<dbReference type="EMBL" id="JAPUFD010000006">
    <property type="protein sequence ID" value="MDI1487680.1"/>
    <property type="molecule type" value="Genomic_DNA"/>
</dbReference>
<keyword evidence="4" id="KW-0132">Cell division</keyword>
<dbReference type="GO" id="GO:0005634">
    <property type="term" value="C:nucleus"/>
    <property type="evidence" value="ECO:0007669"/>
    <property type="project" value="InterPro"/>
</dbReference>
<dbReference type="Pfam" id="PF05859">
    <property type="entry name" value="Mis12"/>
    <property type="match status" value="1"/>
</dbReference>
<evidence type="ECO:0000256" key="6">
    <source>
        <dbReference type="ARBA" id="ARBA00022838"/>
    </source>
</evidence>
<dbReference type="GO" id="GO:0051382">
    <property type="term" value="P:kinetochore assembly"/>
    <property type="evidence" value="ECO:0007669"/>
    <property type="project" value="TreeGrafter"/>
</dbReference>
<reference evidence="11" key="1">
    <citation type="journal article" date="2023" name="Genome Biol. Evol.">
        <title>First Whole Genome Sequence and Flow Cytometry Genome Size Data for the Lichen-Forming Fungus Ramalina farinacea (Ascomycota).</title>
        <authorList>
            <person name="Llewellyn T."/>
            <person name="Mian S."/>
            <person name="Hill R."/>
            <person name="Leitch I.J."/>
            <person name="Gaya E."/>
        </authorList>
    </citation>
    <scope>NUCLEOTIDE SEQUENCE</scope>
    <source>
        <strain evidence="11">LIQ254RAFAR</strain>
    </source>
</reference>
<keyword evidence="7" id="KW-0175">Coiled coil</keyword>